<keyword evidence="3" id="KW-1185">Reference proteome</keyword>
<accession>A0AAW1X686</accession>
<organism evidence="2 3">
    <name type="scientific">Rubus argutus</name>
    <name type="common">Southern blackberry</name>
    <dbReference type="NCBI Taxonomy" id="59490"/>
    <lineage>
        <taxon>Eukaryota</taxon>
        <taxon>Viridiplantae</taxon>
        <taxon>Streptophyta</taxon>
        <taxon>Embryophyta</taxon>
        <taxon>Tracheophyta</taxon>
        <taxon>Spermatophyta</taxon>
        <taxon>Magnoliopsida</taxon>
        <taxon>eudicotyledons</taxon>
        <taxon>Gunneridae</taxon>
        <taxon>Pentapetalae</taxon>
        <taxon>rosids</taxon>
        <taxon>fabids</taxon>
        <taxon>Rosales</taxon>
        <taxon>Rosaceae</taxon>
        <taxon>Rosoideae</taxon>
        <taxon>Rosoideae incertae sedis</taxon>
        <taxon>Rubus</taxon>
    </lineage>
</organism>
<comment type="caution">
    <text evidence="2">The sequence shown here is derived from an EMBL/GenBank/DDBJ whole genome shotgun (WGS) entry which is preliminary data.</text>
</comment>
<feature type="domain" description="DUF4218" evidence="1">
    <location>
        <begin position="10"/>
        <end position="58"/>
    </location>
</feature>
<evidence type="ECO:0000259" key="1">
    <source>
        <dbReference type="Pfam" id="PF13960"/>
    </source>
</evidence>
<proteinExistence type="predicted"/>
<dbReference type="PANTHER" id="PTHR48258">
    <property type="entry name" value="DUF4218 DOMAIN-CONTAINING PROTEIN-RELATED"/>
    <property type="match status" value="1"/>
</dbReference>
<dbReference type="Pfam" id="PF13960">
    <property type="entry name" value="DUF4218"/>
    <property type="match status" value="1"/>
</dbReference>
<dbReference type="PANTHER" id="PTHR48258:SF6">
    <property type="entry name" value="LEUCINE-RICH REPEAT DOMAIN, L DOMAIN-CONTAINING PROTEIN"/>
    <property type="match status" value="1"/>
</dbReference>
<dbReference type="InterPro" id="IPR025452">
    <property type="entry name" value="DUF4218"/>
</dbReference>
<dbReference type="AlphaFoldDB" id="A0AAW1X686"/>
<dbReference type="Proteomes" id="UP001457282">
    <property type="component" value="Unassembled WGS sequence"/>
</dbReference>
<name>A0AAW1X686_RUBAR</name>
<sequence length="219" mass="25006">MSTATFPDGKLGNLQDYVRNRARPEGSIVEGYIAEESLTFCSMYLNDIETIFTQPERNYDGGEKKKSNVVGFCSKFEPFKIQHYELLKRESPFKLEERQRDQFPKWFKGHVEELYSQGSSHVTEEMYALSFGPVDTMGTYTMCNANGVRLHVKQLQQTKTVENSGIMVPGSHNNGENDFYGQLGTLIDDDFIDDNLLDKELLSGDEDDTQESDEYSDLD</sequence>
<reference evidence="2 3" key="1">
    <citation type="journal article" date="2023" name="G3 (Bethesda)">
        <title>A chromosome-length genome assembly and annotation of blackberry (Rubus argutus, cv. 'Hillquist').</title>
        <authorList>
            <person name="Bruna T."/>
            <person name="Aryal R."/>
            <person name="Dudchenko O."/>
            <person name="Sargent D.J."/>
            <person name="Mead D."/>
            <person name="Buti M."/>
            <person name="Cavallini A."/>
            <person name="Hytonen T."/>
            <person name="Andres J."/>
            <person name="Pham M."/>
            <person name="Weisz D."/>
            <person name="Mascagni F."/>
            <person name="Usai G."/>
            <person name="Natali L."/>
            <person name="Bassil N."/>
            <person name="Fernandez G.E."/>
            <person name="Lomsadze A."/>
            <person name="Armour M."/>
            <person name="Olukolu B."/>
            <person name="Poorten T."/>
            <person name="Britton C."/>
            <person name="Davik J."/>
            <person name="Ashrafi H."/>
            <person name="Aiden E.L."/>
            <person name="Borodovsky M."/>
            <person name="Worthington M."/>
        </authorList>
    </citation>
    <scope>NUCLEOTIDE SEQUENCE [LARGE SCALE GENOMIC DNA]</scope>
    <source>
        <strain evidence="2">PI 553951</strain>
    </source>
</reference>
<protein>
    <recommendedName>
        <fullName evidence="1">DUF4218 domain-containing protein</fullName>
    </recommendedName>
</protein>
<evidence type="ECO:0000313" key="3">
    <source>
        <dbReference type="Proteomes" id="UP001457282"/>
    </source>
</evidence>
<dbReference type="EMBL" id="JBEDUW010000004">
    <property type="protein sequence ID" value="KAK9932330.1"/>
    <property type="molecule type" value="Genomic_DNA"/>
</dbReference>
<evidence type="ECO:0000313" key="2">
    <source>
        <dbReference type="EMBL" id="KAK9932330.1"/>
    </source>
</evidence>
<gene>
    <name evidence="2" type="ORF">M0R45_019573</name>
</gene>